<dbReference type="AlphaFoldDB" id="A0A383EKT1"/>
<gene>
    <name evidence="2" type="ORF">METZ01_LOCUS509784</name>
</gene>
<sequence length="152" mass="17307">MDWLHGILNLIGLLFWFLWRAGTMPRPKPANAIAGPTPRQGKIFKHSWVYLLALVALLILRAIFYNQFGPGLDWIPSLELLDEAPHFRSDYFPRSLAYSVLSFARWLSALYFCLALLIAVKPDTDTAKMWRSFLRSQFGWLGGLPAVALWGA</sequence>
<keyword evidence="1" id="KW-1133">Transmembrane helix</keyword>
<evidence type="ECO:0000256" key="1">
    <source>
        <dbReference type="SAM" id="Phobius"/>
    </source>
</evidence>
<proteinExistence type="predicted"/>
<organism evidence="2">
    <name type="scientific">marine metagenome</name>
    <dbReference type="NCBI Taxonomy" id="408172"/>
    <lineage>
        <taxon>unclassified sequences</taxon>
        <taxon>metagenomes</taxon>
        <taxon>ecological metagenomes</taxon>
    </lineage>
</organism>
<keyword evidence="1" id="KW-0812">Transmembrane</keyword>
<protein>
    <submittedName>
        <fullName evidence="2">Uncharacterized protein</fullName>
    </submittedName>
</protein>
<accession>A0A383EKT1</accession>
<keyword evidence="1" id="KW-0472">Membrane</keyword>
<reference evidence="2" key="1">
    <citation type="submission" date="2018-05" db="EMBL/GenBank/DDBJ databases">
        <authorList>
            <person name="Lanie J.A."/>
            <person name="Ng W.-L."/>
            <person name="Kazmierczak K.M."/>
            <person name="Andrzejewski T.M."/>
            <person name="Davidsen T.M."/>
            <person name="Wayne K.J."/>
            <person name="Tettelin H."/>
            <person name="Glass J.I."/>
            <person name="Rusch D."/>
            <person name="Podicherti R."/>
            <person name="Tsui H.-C.T."/>
            <person name="Winkler M.E."/>
        </authorList>
    </citation>
    <scope>NUCLEOTIDE SEQUENCE</scope>
</reference>
<dbReference type="EMBL" id="UINC01226444">
    <property type="protein sequence ID" value="SVE56930.1"/>
    <property type="molecule type" value="Genomic_DNA"/>
</dbReference>
<name>A0A383EKT1_9ZZZZ</name>
<evidence type="ECO:0000313" key="2">
    <source>
        <dbReference type="EMBL" id="SVE56930.1"/>
    </source>
</evidence>
<feature type="transmembrane region" description="Helical" evidence="1">
    <location>
        <begin position="6"/>
        <end position="22"/>
    </location>
</feature>
<feature type="transmembrane region" description="Helical" evidence="1">
    <location>
        <begin position="48"/>
        <end position="68"/>
    </location>
</feature>
<feature type="transmembrane region" description="Helical" evidence="1">
    <location>
        <begin position="96"/>
        <end position="120"/>
    </location>
</feature>
<feature type="non-terminal residue" evidence="2">
    <location>
        <position position="152"/>
    </location>
</feature>